<organism evidence="2 3">
    <name type="scientific">Flavobacterium cerinum</name>
    <dbReference type="NCBI Taxonomy" id="2502784"/>
    <lineage>
        <taxon>Bacteria</taxon>
        <taxon>Pseudomonadati</taxon>
        <taxon>Bacteroidota</taxon>
        <taxon>Flavobacteriia</taxon>
        <taxon>Flavobacteriales</taxon>
        <taxon>Flavobacteriaceae</taxon>
        <taxon>Flavobacterium</taxon>
    </lineage>
</organism>
<keyword evidence="1" id="KW-0472">Membrane</keyword>
<keyword evidence="1" id="KW-1133">Transmembrane helix</keyword>
<comment type="caution">
    <text evidence="2">The sequence shown here is derived from an EMBL/GenBank/DDBJ whole genome shotgun (WGS) entry which is preliminary data.</text>
</comment>
<dbReference type="RefSeq" id="WP_128389427.1">
    <property type="nucleotide sequence ID" value="NZ_SBII01000004.1"/>
</dbReference>
<name>A0A3S3U131_9FLAO</name>
<feature type="transmembrane region" description="Helical" evidence="1">
    <location>
        <begin position="12"/>
        <end position="31"/>
    </location>
</feature>
<keyword evidence="3" id="KW-1185">Reference proteome</keyword>
<dbReference type="Proteomes" id="UP000287527">
    <property type="component" value="Unassembled WGS sequence"/>
</dbReference>
<evidence type="ECO:0000313" key="3">
    <source>
        <dbReference type="Proteomes" id="UP000287527"/>
    </source>
</evidence>
<keyword evidence="1" id="KW-0812">Transmembrane</keyword>
<sequence length="82" mass="9777">MITLPLEMPLIYLIGLILLSYMFAMWMAYTFGRFIERNYPAIQKHTPKEDSRLASLLECKLKCDPNQCDTWCKTKERFSRDH</sequence>
<proteinExistence type="predicted"/>
<reference evidence="2 3" key="1">
    <citation type="submission" date="2019-01" db="EMBL/GenBank/DDBJ databases">
        <title>Flavobacterium sp. nov.,isolated from freshwater.</title>
        <authorList>
            <person name="Zhang R."/>
            <person name="Du Z.-J."/>
        </authorList>
    </citation>
    <scope>NUCLEOTIDE SEQUENCE [LARGE SCALE GENOMIC DNA]</scope>
    <source>
        <strain evidence="2 3">1E403</strain>
    </source>
</reference>
<evidence type="ECO:0000256" key="1">
    <source>
        <dbReference type="SAM" id="Phobius"/>
    </source>
</evidence>
<gene>
    <name evidence="2" type="ORF">EPI11_07945</name>
</gene>
<evidence type="ECO:0000313" key="2">
    <source>
        <dbReference type="EMBL" id="RWX00945.1"/>
    </source>
</evidence>
<dbReference type="AlphaFoldDB" id="A0A3S3U131"/>
<accession>A0A3S3U131</accession>
<dbReference type="EMBL" id="SBII01000004">
    <property type="protein sequence ID" value="RWX00945.1"/>
    <property type="molecule type" value="Genomic_DNA"/>
</dbReference>
<protein>
    <submittedName>
        <fullName evidence="2">Uncharacterized protein</fullName>
    </submittedName>
</protein>